<dbReference type="PROSITE" id="PS51371">
    <property type="entry name" value="CBS"/>
    <property type="match status" value="1"/>
</dbReference>
<sequence length="471" mass="51331">MTYSENPGASSAVPPPPNVRDASGHLDTDFVARVEEALEARDGAVAHALAGNLHEADMGDLLETLREHDRVVLIQLLGDEFDFAALTETEDSVRAQVLDALPDGDVAEGIGELESDDAVYLLEDMEQEEQEKILARLPNVDQVQIKRALEFPEDSAGRIVQSDFIAIPPFWTVGQVIDHLRSSQDLPDSFYELYVVDPGFRLLGAVALDRLLRTKRQKKISSIMEETRHSVIVTDDQEDVARSFERYNLVSVAVTDPSERLVGIITVDDIVDVIQEEAEEDMLAMAGVGDEEISDSVFDIAKSRMSWLSINVFTALFAAFVISLFSDTIERMVALAVLMPIVASMGGNSGTQTMAVTVRAIATQELNRRNILRVLRREFLVGMINGAGLGVLIGAIAGGWFLNPELGVVIGSAVLINSICAGLFGLLVPMGLEKAGVDPAIASSVFVTTITDVVGFFSFLFLAAWWFDLPY</sequence>
<dbReference type="InterPro" id="IPR006669">
    <property type="entry name" value="MgtE_transporter"/>
</dbReference>
<dbReference type="AlphaFoldDB" id="A0A161XC35"/>
<name>A0A161XC35_9HYPH</name>
<evidence type="ECO:0000256" key="5">
    <source>
        <dbReference type="ARBA" id="ARBA00022842"/>
    </source>
</evidence>
<protein>
    <recommendedName>
        <fullName evidence="9">Magnesium transporter MgtE</fullName>
    </recommendedName>
</protein>
<feature type="transmembrane region" description="Helical" evidence="9">
    <location>
        <begin position="379"/>
        <end position="402"/>
    </location>
</feature>
<accession>A0A161XC35</accession>
<keyword evidence="8" id="KW-0129">CBS domain</keyword>
<keyword evidence="9" id="KW-0479">Metal-binding</keyword>
<dbReference type="RefSeq" id="WP_068010463.1">
    <property type="nucleotide sequence ID" value="NZ_FOFM01000014.1"/>
</dbReference>
<dbReference type="Pfam" id="PF00571">
    <property type="entry name" value="CBS"/>
    <property type="match status" value="1"/>
</dbReference>
<feature type="transmembrane region" description="Helical" evidence="9">
    <location>
        <begin position="332"/>
        <end position="358"/>
    </location>
</feature>
<evidence type="ECO:0000259" key="11">
    <source>
        <dbReference type="PROSITE" id="PS51371"/>
    </source>
</evidence>
<keyword evidence="5 9" id="KW-0460">Magnesium</keyword>
<dbReference type="SUPFAM" id="SSF161093">
    <property type="entry name" value="MgtE membrane domain-like"/>
    <property type="match status" value="1"/>
</dbReference>
<feature type="transmembrane region" description="Helical" evidence="9">
    <location>
        <begin position="440"/>
        <end position="467"/>
    </location>
</feature>
<keyword evidence="6 9" id="KW-1133">Transmembrane helix</keyword>
<evidence type="ECO:0000256" key="2">
    <source>
        <dbReference type="ARBA" id="ARBA00009749"/>
    </source>
</evidence>
<keyword evidence="9" id="KW-1003">Cell membrane</keyword>
<keyword evidence="13" id="KW-1185">Reference proteome</keyword>
<dbReference type="GO" id="GO:0015095">
    <property type="term" value="F:magnesium ion transmembrane transporter activity"/>
    <property type="evidence" value="ECO:0007669"/>
    <property type="project" value="UniProtKB-UniRule"/>
</dbReference>
<dbReference type="Gene3D" id="1.25.60.10">
    <property type="entry name" value="MgtE N-terminal domain-like"/>
    <property type="match status" value="1"/>
</dbReference>
<feature type="domain" description="CBS" evidence="11">
    <location>
        <begin position="224"/>
        <end position="280"/>
    </location>
</feature>
<dbReference type="InterPro" id="IPR046342">
    <property type="entry name" value="CBS_dom_sf"/>
</dbReference>
<evidence type="ECO:0000256" key="6">
    <source>
        <dbReference type="ARBA" id="ARBA00022989"/>
    </source>
</evidence>
<dbReference type="InterPro" id="IPR036739">
    <property type="entry name" value="SLC41_membr_dom_sf"/>
</dbReference>
<feature type="transmembrane region" description="Helical" evidence="9">
    <location>
        <begin position="307"/>
        <end position="326"/>
    </location>
</feature>
<comment type="function">
    <text evidence="9">Acts as a magnesium transporter.</text>
</comment>
<dbReference type="InterPro" id="IPR006667">
    <property type="entry name" value="SLC41_membr_dom"/>
</dbReference>
<dbReference type="Gene3D" id="1.10.357.20">
    <property type="entry name" value="SLC41 divalent cation transporters, integral membrane domain"/>
    <property type="match status" value="1"/>
</dbReference>
<dbReference type="SMART" id="SM00924">
    <property type="entry name" value="MgtE_N"/>
    <property type="match status" value="1"/>
</dbReference>
<dbReference type="OrthoDB" id="9790355at2"/>
<evidence type="ECO:0000256" key="8">
    <source>
        <dbReference type="PROSITE-ProRule" id="PRU00703"/>
    </source>
</evidence>
<dbReference type="STRING" id="989403.SAMN05421798_11474"/>
<dbReference type="InterPro" id="IPR000644">
    <property type="entry name" value="CBS_dom"/>
</dbReference>
<proteinExistence type="inferred from homology"/>
<evidence type="ECO:0000313" key="12">
    <source>
        <dbReference type="EMBL" id="KZL06749.1"/>
    </source>
</evidence>
<gene>
    <name evidence="12" type="primary">mgtE</name>
    <name evidence="12" type="ORF">PsAD2_04262</name>
</gene>
<organism evidence="12 13">
    <name type="scientific">Pseudovibrio axinellae</name>
    <dbReference type="NCBI Taxonomy" id="989403"/>
    <lineage>
        <taxon>Bacteria</taxon>
        <taxon>Pseudomonadati</taxon>
        <taxon>Pseudomonadota</taxon>
        <taxon>Alphaproteobacteria</taxon>
        <taxon>Hyphomicrobiales</taxon>
        <taxon>Stappiaceae</taxon>
        <taxon>Pseudovibrio</taxon>
    </lineage>
</organism>
<comment type="similarity">
    <text evidence="2 9">Belongs to the SLC41A transporter family.</text>
</comment>
<dbReference type="EMBL" id="LMCB01000139">
    <property type="protein sequence ID" value="KZL06749.1"/>
    <property type="molecule type" value="Genomic_DNA"/>
</dbReference>
<reference evidence="12 13" key="1">
    <citation type="journal article" date="2016" name="Front. Microbiol.">
        <title>Comparative Genomic Analysis Reveals a Diverse Repertoire of Genes Involved in Prokaryote-Eukaryote Interactions within the Pseudovibrio Genus.</title>
        <authorList>
            <person name="Romano S."/>
            <person name="Fernandez-Guerra A."/>
            <person name="Reen F.J."/>
            <person name="Glockner F.O."/>
            <person name="Crowley S.P."/>
            <person name="O'Sullivan O."/>
            <person name="Cotter P.D."/>
            <person name="Adams C."/>
            <person name="Dobson A.D."/>
            <person name="O'Gara F."/>
        </authorList>
    </citation>
    <scope>NUCLEOTIDE SEQUENCE [LARGE SCALE GENOMIC DNA]</scope>
    <source>
        <strain evidence="12 13">Ad2</strain>
    </source>
</reference>
<keyword evidence="7 9" id="KW-0472">Membrane</keyword>
<dbReference type="Gene3D" id="3.10.580.10">
    <property type="entry name" value="CBS-domain"/>
    <property type="match status" value="1"/>
</dbReference>
<dbReference type="NCBIfam" id="TIGR00400">
    <property type="entry name" value="mgtE"/>
    <property type="match status" value="1"/>
</dbReference>
<evidence type="ECO:0000256" key="1">
    <source>
        <dbReference type="ARBA" id="ARBA00004141"/>
    </source>
</evidence>
<feature type="region of interest" description="Disordered" evidence="10">
    <location>
        <begin position="1"/>
        <end position="24"/>
    </location>
</feature>
<evidence type="ECO:0000256" key="9">
    <source>
        <dbReference type="RuleBase" id="RU362011"/>
    </source>
</evidence>
<dbReference type="GO" id="GO:0046872">
    <property type="term" value="F:metal ion binding"/>
    <property type="evidence" value="ECO:0007669"/>
    <property type="project" value="UniProtKB-KW"/>
</dbReference>
<evidence type="ECO:0000256" key="4">
    <source>
        <dbReference type="ARBA" id="ARBA00022692"/>
    </source>
</evidence>
<feature type="transmembrane region" description="Helical" evidence="9">
    <location>
        <begin position="408"/>
        <end position="428"/>
    </location>
</feature>
<evidence type="ECO:0000256" key="7">
    <source>
        <dbReference type="ARBA" id="ARBA00023136"/>
    </source>
</evidence>
<dbReference type="PANTHER" id="PTHR43773:SF1">
    <property type="entry name" value="MAGNESIUM TRANSPORTER MGTE"/>
    <property type="match status" value="1"/>
</dbReference>
<dbReference type="SUPFAM" id="SSF54631">
    <property type="entry name" value="CBS-domain pair"/>
    <property type="match status" value="1"/>
</dbReference>
<dbReference type="Pfam" id="PF01769">
    <property type="entry name" value="MgtE"/>
    <property type="match status" value="1"/>
</dbReference>
<evidence type="ECO:0000256" key="3">
    <source>
        <dbReference type="ARBA" id="ARBA00022448"/>
    </source>
</evidence>
<evidence type="ECO:0000313" key="13">
    <source>
        <dbReference type="Proteomes" id="UP000076577"/>
    </source>
</evidence>
<dbReference type="SMART" id="SM00116">
    <property type="entry name" value="CBS"/>
    <property type="match status" value="2"/>
</dbReference>
<keyword evidence="4 9" id="KW-0812">Transmembrane</keyword>
<dbReference type="PANTHER" id="PTHR43773">
    <property type="entry name" value="MAGNESIUM TRANSPORTER MGTE"/>
    <property type="match status" value="1"/>
</dbReference>
<comment type="caution">
    <text evidence="12">The sequence shown here is derived from an EMBL/GenBank/DDBJ whole genome shotgun (WGS) entry which is preliminary data.</text>
</comment>
<keyword evidence="3 9" id="KW-0813">Transport</keyword>
<dbReference type="SUPFAM" id="SSF158791">
    <property type="entry name" value="MgtE N-terminal domain-like"/>
    <property type="match status" value="1"/>
</dbReference>
<dbReference type="Pfam" id="PF03448">
    <property type="entry name" value="MgtE_N"/>
    <property type="match status" value="1"/>
</dbReference>
<dbReference type="CDD" id="cd04606">
    <property type="entry name" value="CBS_pair_Mg_transporter"/>
    <property type="match status" value="1"/>
</dbReference>
<dbReference type="InterPro" id="IPR006668">
    <property type="entry name" value="Mg_transptr_MgtE_intracell_dom"/>
</dbReference>
<comment type="subunit">
    <text evidence="9">Homodimer.</text>
</comment>
<evidence type="ECO:0000256" key="10">
    <source>
        <dbReference type="SAM" id="MobiDB-lite"/>
    </source>
</evidence>
<dbReference type="PATRIC" id="fig|989403.3.peg.4657"/>
<dbReference type="Proteomes" id="UP000076577">
    <property type="component" value="Unassembled WGS sequence"/>
</dbReference>
<dbReference type="GO" id="GO:0005886">
    <property type="term" value="C:plasma membrane"/>
    <property type="evidence" value="ECO:0007669"/>
    <property type="project" value="UniProtKB-SubCell"/>
</dbReference>
<comment type="subcellular location">
    <subcellularLocation>
        <location evidence="9">Cell membrane</location>
        <topology evidence="9">Multi-pass membrane protein</topology>
    </subcellularLocation>
    <subcellularLocation>
        <location evidence="1">Membrane</location>
        <topology evidence="1">Multi-pass membrane protein</topology>
    </subcellularLocation>
</comment>
<dbReference type="InterPro" id="IPR038076">
    <property type="entry name" value="MgtE_N_sf"/>
</dbReference>